<keyword evidence="5 7" id="KW-0472">Membrane</keyword>
<dbReference type="Pfam" id="PF12696">
    <property type="entry name" value="TraG-D_C"/>
    <property type="match status" value="1"/>
</dbReference>
<reference evidence="9 10" key="1">
    <citation type="submission" date="2018-09" db="EMBL/GenBank/DDBJ databases">
        <title>YIM PH21274 draft genome.</title>
        <authorList>
            <person name="Miao C."/>
        </authorList>
    </citation>
    <scope>NUCLEOTIDE SEQUENCE [LARGE SCALE GENOMIC DNA]</scope>
    <source>
        <strain evidence="9 10">YIM PH 21724</strain>
    </source>
</reference>
<dbReference type="GO" id="GO:0005886">
    <property type="term" value="C:plasma membrane"/>
    <property type="evidence" value="ECO:0007669"/>
    <property type="project" value="UniProtKB-SubCell"/>
</dbReference>
<dbReference type="OrthoDB" id="226701at2"/>
<dbReference type="PANTHER" id="PTHR37937">
    <property type="entry name" value="CONJUGATIVE TRANSFER: DNA TRANSPORT"/>
    <property type="match status" value="1"/>
</dbReference>
<keyword evidence="4 7" id="KW-1133">Transmembrane helix</keyword>
<evidence type="ECO:0000256" key="6">
    <source>
        <dbReference type="SAM" id="MobiDB-lite"/>
    </source>
</evidence>
<dbReference type="PANTHER" id="PTHR37937:SF1">
    <property type="entry name" value="CONJUGATIVE TRANSFER: DNA TRANSPORT"/>
    <property type="match status" value="1"/>
</dbReference>
<dbReference type="SUPFAM" id="SSF52540">
    <property type="entry name" value="P-loop containing nucleoside triphosphate hydrolases"/>
    <property type="match status" value="1"/>
</dbReference>
<keyword evidence="3 7" id="KW-0812">Transmembrane</keyword>
<comment type="subcellular location">
    <subcellularLocation>
        <location evidence="1">Cell membrane</location>
        <topology evidence="1">Multi-pass membrane protein</topology>
    </subcellularLocation>
</comment>
<evidence type="ECO:0000256" key="1">
    <source>
        <dbReference type="ARBA" id="ARBA00004651"/>
    </source>
</evidence>
<evidence type="ECO:0000256" key="7">
    <source>
        <dbReference type="SAM" id="Phobius"/>
    </source>
</evidence>
<evidence type="ECO:0000313" key="10">
    <source>
        <dbReference type="Proteomes" id="UP000266677"/>
    </source>
</evidence>
<feature type="domain" description="TraD/TraG TraM recognition site" evidence="8">
    <location>
        <begin position="427"/>
        <end position="544"/>
    </location>
</feature>
<proteinExistence type="predicted"/>
<dbReference type="AlphaFoldDB" id="A0A3A4K8X7"/>
<feature type="transmembrane region" description="Helical" evidence="7">
    <location>
        <begin position="16"/>
        <end position="35"/>
    </location>
</feature>
<evidence type="ECO:0000256" key="5">
    <source>
        <dbReference type="ARBA" id="ARBA00023136"/>
    </source>
</evidence>
<dbReference type="InterPro" id="IPR032689">
    <property type="entry name" value="TraG-D_C"/>
</dbReference>
<dbReference type="EMBL" id="QZFU01000055">
    <property type="protein sequence ID" value="RJO68378.1"/>
    <property type="molecule type" value="Genomic_DNA"/>
</dbReference>
<protein>
    <submittedName>
        <fullName evidence="9">Conjugal transfer protein</fullName>
    </submittedName>
</protein>
<comment type="caution">
    <text evidence="9">The sequence shown here is derived from an EMBL/GenBank/DDBJ whole genome shotgun (WGS) entry which is preliminary data.</text>
</comment>
<evidence type="ECO:0000256" key="2">
    <source>
        <dbReference type="ARBA" id="ARBA00022475"/>
    </source>
</evidence>
<accession>A0A3A4K8X7</accession>
<dbReference type="Proteomes" id="UP000266677">
    <property type="component" value="Unassembled WGS sequence"/>
</dbReference>
<feature type="region of interest" description="Disordered" evidence="6">
    <location>
        <begin position="593"/>
        <end position="615"/>
    </location>
</feature>
<gene>
    <name evidence="9" type="ORF">D5S18_33755</name>
</gene>
<evidence type="ECO:0000256" key="4">
    <source>
        <dbReference type="ARBA" id="ARBA00022989"/>
    </source>
</evidence>
<dbReference type="InterPro" id="IPR051539">
    <property type="entry name" value="T4SS-coupling_protein"/>
</dbReference>
<keyword evidence="10" id="KW-1185">Reference proteome</keyword>
<dbReference type="Gene3D" id="3.40.50.300">
    <property type="entry name" value="P-loop containing nucleotide triphosphate hydrolases"/>
    <property type="match status" value="1"/>
</dbReference>
<organism evidence="9 10">
    <name type="scientific">Nocardia panacis</name>
    <dbReference type="NCBI Taxonomy" id="2340916"/>
    <lineage>
        <taxon>Bacteria</taxon>
        <taxon>Bacillati</taxon>
        <taxon>Actinomycetota</taxon>
        <taxon>Actinomycetes</taxon>
        <taxon>Mycobacteriales</taxon>
        <taxon>Nocardiaceae</taxon>
        <taxon>Nocardia</taxon>
    </lineage>
</organism>
<keyword evidence="2" id="KW-1003">Cell membrane</keyword>
<sequence>MAKKKVQDPAATGPDLTLYMVYAGFAVLATLWLSLHIGNALSVTPQNVPVNPIAIVVGLFKGTLHWPRTSTVLVLLVVALVVAYVYVRRNLKARKTKGRLSVDDKADVMGNGGAIGALTESGVRAKATQLGVRMDTHHILDHGWRNDPVPGVPIGIGVADGIMLYGSYEDLHLDIWGPRQGKSSSRVIPAILSAVGPVLATSNKRDVVDATRDVREAKGSRTYVFDPQGVAAEEPTWYWDPLAWVDARTVGCEMRAARLAGHFADSDDGSDAKTDAFFDPEAEDLLAGLFLAAAVGQRHIVQVWEWVTNPQNTEPIELLRTAKHDFTASGLAQQYNTDVRTQSGIFGTAKKMIRCLKLSNVHPWIMPGGDRRQFDELEFLERNGTLYSLSLEGRGSAAPLVSALTEAVIDVAMRKASQSFGGRLSVPLLAVLDEAANVVRWKDLPKQYSHFGSRGIVVMTVLQSWAQGVRCWGEAGMDALWAAANVKVLGSGVDDTKFLQARSEAIGDHEVISQSMSESKGGKSYSRSLGSSKTFSVQALAQLPRGRVIVFSSGAPPVLVRTVPWWEGEYADEVKGSISRHDPQRKTELTDFLGAPELSKEPPTEYGQVEEVRPL</sequence>
<dbReference type="InterPro" id="IPR027417">
    <property type="entry name" value="P-loop_NTPase"/>
</dbReference>
<evidence type="ECO:0000256" key="3">
    <source>
        <dbReference type="ARBA" id="ARBA00022692"/>
    </source>
</evidence>
<dbReference type="RefSeq" id="WP_120045182.1">
    <property type="nucleotide sequence ID" value="NZ_QZFU01000055.1"/>
</dbReference>
<dbReference type="CDD" id="cd01127">
    <property type="entry name" value="TrwB_TraG_TraD_VirD4"/>
    <property type="match status" value="1"/>
</dbReference>
<evidence type="ECO:0000259" key="8">
    <source>
        <dbReference type="Pfam" id="PF12696"/>
    </source>
</evidence>
<name>A0A3A4K8X7_9NOCA</name>
<feature type="transmembrane region" description="Helical" evidence="7">
    <location>
        <begin position="69"/>
        <end position="87"/>
    </location>
</feature>
<evidence type="ECO:0000313" key="9">
    <source>
        <dbReference type="EMBL" id="RJO68378.1"/>
    </source>
</evidence>